<dbReference type="STRING" id="1423804.FD14_GL001587"/>
<evidence type="ECO:0000259" key="1">
    <source>
        <dbReference type="Pfam" id="PF21758"/>
    </source>
</evidence>
<dbReference type="AlphaFoldDB" id="A0A0R2F5Z0"/>
<dbReference type="InterPro" id="IPR048844">
    <property type="entry name" value="LpdD_chaperone-like"/>
</dbReference>
<dbReference type="OrthoDB" id="2243237at2"/>
<gene>
    <name evidence="2" type="ORF">FD14_GL001587</name>
</gene>
<accession>A0A0R2F5Z0</accession>
<reference evidence="2 3" key="1">
    <citation type="journal article" date="2015" name="Genome Announc.">
        <title>Expanding the biotechnology potential of lactobacilli through comparative genomics of 213 strains and associated genera.</title>
        <authorList>
            <person name="Sun Z."/>
            <person name="Harris H.M."/>
            <person name="McCann A."/>
            <person name="Guo C."/>
            <person name="Argimon S."/>
            <person name="Zhang W."/>
            <person name="Yang X."/>
            <person name="Jeffery I.B."/>
            <person name="Cooney J.C."/>
            <person name="Kagawa T.F."/>
            <person name="Liu W."/>
            <person name="Song Y."/>
            <person name="Salvetti E."/>
            <person name="Wrobel A."/>
            <person name="Rasinkangas P."/>
            <person name="Parkhill J."/>
            <person name="Rea M.C."/>
            <person name="O'Sullivan O."/>
            <person name="Ritari J."/>
            <person name="Douillard F.P."/>
            <person name="Paul Ross R."/>
            <person name="Yang R."/>
            <person name="Briner A.E."/>
            <person name="Felis G.E."/>
            <person name="de Vos W.M."/>
            <person name="Barrangou R."/>
            <person name="Klaenhammer T.R."/>
            <person name="Caufield P.W."/>
            <person name="Cui Y."/>
            <person name="Zhang H."/>
            <person name="O'Toole P.W."/>
        </authorList>
    </citation>
    <scope>NUCLEOTIDE SEQUENCE [LARGE SCALE GENOMIC DNA]</scope>
    <source>
        <strain evidence="2 3">DSM 23365</strain>
    </source>
</reference>
<protein>
    <recommendedName>
        <fullName evidence="1">Prenylated flavin chaperone LpdD-like domain-containing protein</fullName>
    </recommendedName>
</protein>
<feature type="domain" description="Prenylated flavin chaperone LpdD-like" evidence="1">
    <location>
        <begin position="9"/>
        <end position="117"/>
    </location>
</feature>
<organism evidence="2 3">
    <name type="scientific">Secundilactobacillus similis DSM 23365 = JCM 2765</name>
    <dbReference type="NCBI Taxonomy" id="1423804"/>
    <lineage>
        <taxon>Bacteria</taxon>
        <taxon>Bacillati</taxon>
        <taxon>Bacillota</taxon>
        <taxon>Bacilli</taxon>
        <taxon>Lactobacillales</taxon>
        <taxon>Lactobacillaceae</taxon>
        <taxon>Secundilactobacillus</taxon>
    </lineage>
</organism>
<dbReference type="EMBL" id="AYZM01000134">
    <property type="protein sequence ID" value="KRN19956.1"/>
    <property type="molecule type" value="Genomic_DNA"/>
</dbReference>
<dbReference type="Pfam" id="PF21758">
    <property type="entry name" value="PAC_bac"/>
    <property type="match status" value="1"/>
</dbReference>
<keyword evidence="3" id="KW-1185">Reference proteome</keyword>
<sequence>MSETFEASQAGVHLQAVVERQNQDVLIQLIGGDVAHYGVVTTVSPTTEPQTIALPSRPGHHHQEGVLTERMAKQLKPILQSNAIIVSGVHVNYIKPEQMRAMGPLVAELSEKIGQWLTAHPREKVVEHFSK</sequence>
<name>A0A0R2F5Z0_9LACO</name>
<dbReference type="RefSeq" id="WP_054736464.1">
    <property type="nucleotide sequence ID" value="NZ_AYZM01000134.1"/>
</dbReference>
<comment type="caution">
    <text evidence="2">The sequence shown here is derived from an EMBL/GenBank/DDBJ whole genome shotgun (WGS) entry which is preliminary data.</text>
</comment>
<proteinExistence type="predicted"/>
<evidence type="ECO:0000313" key="2">
    <source>
        <dbReference type="EMBL" id="KRN19956.1"/>
    </source>
</evidence>
<dbReference type="Proteomes" id="UP000051442">
    <property type="component" value="Unassembled WGS sequence"/>
</dbReference>
<evidence type="ECO:0000313" key="3">
    <source>
        <dbReference type="Proteomes" id="UP000051442"/>
    </source>
</evidence>
<dbReference type="PATRIC" id="fig|1423804.4.peg.1714"/>